<dbReference type="Pfam" id="PF16486">
    <property type="entry name" value="ArgoN"/>
    <property type="match status" value="1"/>
</dbReference>
<dbReference type="SMART" id="SM00950">
    <property type="entry name" value="Piwi"/>
    <property type="match status" value="1"/>
</dbReference>
<dbReference type="Pfam" id="PF02170">
    <property type="entry name" value="PAZ"/>
    <property type="match status" value="1"/>
</dbReference>
<dbReference type="GO" id="GO:0003723">
    <property type="term" value="F:RNA binding"/>
    <property type="evidence" value="ECO:0007669"/>
    <property type="project" value="InterPro"/>
</dbReference>
<dbReference type="Pfam" id="PF02171">
    <property type="entry name" value="Piwi"/>
    <property type="match status" value="1"/>
</dbReference>
<dbReference type="InterPro" id="IPR036397">
    <property type="entry name" value="RNaseH_sf"/>
</dbReference>
<keyword evidence="5" id="KW-1185">Reference proteome</keyword>
<evidence type="ECO:0000313" key="5">
    <source>
        <dbReference type="Proteomes" id="UP000245591"/>
    </source>
</evidence>
<feature type="domain" description="Piwi" evidence="2">
    <location>
        <begin position="518"/>
        <end position="817"/>
    </location>
</feature>
<dbReference type="CDD" id="cd02846">
    <property type="entry name" value="PAZ_argonaute_like"/>
    <property type="match status" value="1"/>
</dbReference>
<dbReference type="SUPFAM" id="SSF53098">
    <property type="entry name" value="Ribonuclease H-like"/>
    <property type="match status" value="1"/>
</dbReference>
<dbReference type="InterPro" id="IPR014811">
    <property type="entry name" value="ArgoL1"/>
</dbReference>
<dbReference type="AlphaFoldDB" id="A0A2U1JDY7"/>
<dbReference type="InterPro" id="IPR012337">
    <property type="entry name" value="RNaseH-like_sf"/>
</dbReference>
<proteinExistence type="predicted"/>
<dbReference type="EMBL" id="MBFU01001278">
    <property type="protein sequence ID" value="PVZ96489.1"/>
    <property type="molecule type" value="Genomic_DNA"/>
</dbReference>
<dbReference type="InterPro" id="IPR032474">
    <property type="entry name" value="Argonaute_N"/>
</dbReference>
<evidence type="ECO:0008006" key="6">
    <source>
        <dbReference type="Google" id="ProtNLM"/>
    </source>
</evidence>
<dbReference type="PROSITE" id="PS50822">
    <property type="entry name" value="PIWI"/>
    <property type="match status" value="1"/>
</dbReference>
<evidence type="ECO:0000313" key="4">
    <source>
        <dbReference type="EMBL" id="PWA03312.1"/>
    </source>
</evidence>
<organism evidence="4 5">
    <name type="scientific">Smittium angustum</name>
    <dbReference type="NCBI Taxonomy" id="133377"/>
    <lineage>
        <taxon>Eukaryota</taxon>
        <taxon>Fungi</taxon>
        <taxon>Fungi incertae sedis</taxon>
        <taxon>Zoopagomycota</taxon>
        <taxon>Kickxellomycotina</taxon>
        <taxon>Harpellomycetes</taxon>
        <taxon>Harpellales</taxon>
        <taxon>Legeriomycetaceae</taxon>
        <taxon>Smittium</taxon>
    </lineage>
</organism>
<dbReference type="Gene3D" id="3.40.50.2300">
    <property type="match status" value="1"/>
</dbReference>
<dbReference type="InterPro" id="IPR036085">
    <property type="entry name" value="PAZ_dom_sf"/>
</dbReference>
<accession>A0A2U1JDY7</accession>
<dbReference type="Pfam" id="PF08699">
    <property type="entry name" value="ArgoL1"/>
    <property type="match status" value="1"/>
</dbReference>
<dbReference type="SMART" id="SM01163">
    <property type="entry name" value="DUF1785"/>
    <property type="match status" value="1"/>
</dbReference>
<evidence type="ECO:0000259" key="2">
    <source>
        <dbReference type="PROSITE" id="PS50822"/>
    </source>
</evidence>
<protein>
    <recommendedName>
        <fullName evidence="6">Piwi domain-containing protein</fullName>
    </recommendedName>
</protein>
<feature type="domain" description="PAZ" evidence="1">
    <location>
        <begin position="246"/>
        <end position="348"/>
    </location>
</feature>
<evidence type="ECO:0000259" key="1">
    <source>
        <dbReference type="PROSITE" id="PS50821"/>
    </source>
</evidence>
<name>A0A2U1JDY7_SMIAN</name>
<dbReference type="InterPro" id="IPR032473">
    <property type="entry name" value="Argonaute_Mid_dom"/>
</dbReference>
<evidence type="ECO:0000313" key="3">
    <source>
        <dbReference type="EMBL" id="PVZ96489.1"/>
    </source>
</evidence>
<dbReference type="InterPro" id="IPR003165">
    <property type="entry name" value="Piwi"/>
</dbReference>
<dbReference type="PANTHER" id="PTHR22891">
    <property type="entry name" value="EUKARYOTIC TRANSLATION INITIATION FACTOR 2C"/>
    <property type="match status" value="1"/>
</dbReference>
<dbReference type="PROSITE" id="PS50821">
    <property type="entry name" value="PAZ"/>
    <property type="match status" value="1"/>
</dbReference>
<sequence length="855" mass="96255">MSIPADLTDFQLAPKKYGSAAGKRVDVFTNCYKINSFPDKTIFQYDVSIIPVRNGSSSPPTEKELTAKLPEAKTRPVFREFVKLYGKAKLGSEFIPFDGQKVCYSPVKLKLTQKSTDFNLDVVVEGVKRSFIVRIALAAEIQMGYLNEYIDGKSDTTSNNWQPPIRVLDTLISNYLIESTIRVGRSYFTQKGLFPLGDFLTLHKGVFCSVRPGEKSLFLNIDIAFGPFYNNFNCIDFLVSSCKLGSVPNLIKAFGASPRLLSSAVRGVMFTASHWQGKQKFKAAGVTHKPMSELTFECEMVEGQGLKKISVQEYFRKKYSVNLKYLDLPCLTYGANLYMPMELCSIAENQYYNKKLAPEFTEIMVERCRMKPNERFSEIRAAFDSLFLRENRAFTAFNMKFSNNFTNINSKMLISPQVAFKNKTMQTERGAFDLRGVNYFQGSVINNWGVFALLNKSEIDMKSLGFFVDNLVQFAGTTGITFKNKRPLIEYGNPMNASNEFQKFVNKLYSSTKVLPDIVFVVIGQKSTPLYEAIKNPAYKRFGIQTQVMLKKHLLKGKNLSYISNICLKINTKSGGITNTVKSPIFSKMFQLPTIVFGADVSHPGIGDYSSPSVSAIVASSNMSATRYSSRAYKQSSRLEIIQNLEECVKQQITEFRAKTNSIPQRIIFYRDGVSEGQYMEVVKTEISAIRRACKSLSDKYSPKLLYIVATKRHHMKFAMNINNRTDNCNPGLVVDNTIVSPVLTEFYLQSHNCGIGTSRNTKYTVLVNEIGIDIDSIEAITYDLCYQYAICNKSVSIVTPVYYAHRLSLRAKIALGDPNDDASSVSSGAYDQSKNIEAEPLKISAKLQNTMYYM</sequence>
<gene>
    <name evidence="4" type="ORF">BB558_000497</name>
    <name evidence="3" type="ORF">BB558_007660</name>
</gene>
<dbReference type="Gene3D" id="3.30.420.10">
    <property type="entry name" value="Ribonuclease H-like superfamily/Ribonuclease H"/>
    <property type="match status" value="1"/>
</dbReference>
<dbReference type="Gene3D" id="2.170.260.10">
    <property type="entry name" value="paz domain"/>
    <property type="match status" value="1"/>
</dbReference>
<dbReference type="Pfam" id="PF16487">
    <property type="entry name" value="ArgoMid"/>
    <property type="match status" value="1"/>
</dbReference>
<dbReference type="InterPro" id="IPR003100">
    <property type="entry name" value="PAZ_dom"/>
</dbReference>
<dbReference type="EMBL" id="MBFU01000021">
    <property type="protein sequence ID" value="PWA03312.1"/>
    <property type="molecule type" value="Genomic_DNA"/>
</dbReference>
<reference evidence="4 5" key="1">
    <citation type="journal article" date="2018" name="MBio">
        <title>Comparative Genomics Reveals the Core Gene Toolbox for the Fungus-Insect Symbiosis.</title>
        <authorList>
            <person name="Wang Y."/>
            <person name="Stata M."/>
            <person name="Wang W."/>
            <person name="Stajich J.E."/>
            <person name="White M.M."/>
            <person name="Moncalvo J.M."/>
        </authorList>
    </citation>
    <scope>NUCLEOTIDE SEQUENCE [LARGE SCALE GENOMIC DNA]</scope>
    <source>
        <strain evidence="4 5">AUS-126-30</strain>
    </source>
</reference>
<dbReference type="SUPFAM" id="SSF101690">
    <property type="entry name" value="PAZ domain"/>
    <property type="match status" value="1"/>
</dbReference>
<dbReference type="Proteomes" id="UP000245591">
    <property type="component" value="Unassembled WGS sequence"/>
</dbReference>
<comment type="caution">
    <text evidence="4">The sequence shown here is derived from an EMBL/GenBank/DDBJ whole genome shotgun (WGS) entry which is preliminary data.</text>
</comment>